<dbReference type="Pfam" id="PF11141">
    <property type="entry name" value="DUF2914"/>
    <property type="match status" value="1"/>
</dbReference>
<reference evidence="4" key="1">
    <citation type="submission" date="2017-09" db="EMBL/GenBank/DDBJ databases">
        <title>Depth-based differentiation of microbial function through sediment-hosted aquifers and enrichment of novel symbionts in the deep terrestrial subsurface.</title>
        <authorList>
            <person name="Probst A.J."/>
            <person name="Ladd B."/>
            <person name="Jarett J.K."/>
            <person name="Geller-Mcgrath D.E."/>
            <person name="Sieber C.M.K."/>
            <person name="Emerson J.B."/>
            <person name="Anantharaman K."/>
            <person name="Thomas B.C."/>
            <person name="Malmstrom R."/>
            <person name="Stieglmeier M."/>
            <person name="Klingl A."/>
            <person name="Woyke T."/>
            <person name="Ryan C.M."/>
            <person name="Banfield J.F."/>
        </authorList>
    </citation>
    <scope>NUCLEOTIDE SEQUENCE [LARGE SCALE GENOMIC DNA]</scope>
</reference>
<keyword evidence="1" id="KW-0812">Transmembrane</keyword>
<comment type="caution">
    <text evidence="3">The sequence shown here is derived from an EMBL/GenBank/DDBJ whole genome shotgun (WGS) entry which is preliminary data.</text>
</comment>
<evidence type="ECO:0000313" key="4">
    <source>
        <dbReference type="Proteomes" id="UP000231379"/>
    </source>
</evidence>
<feature type="domain" description="DUF2914" evidence="2">
    <location>
        <begin position="328"/>
        <end position="394"/>
    </location>
</feature>
<evidence type="ECO:0000259" key="2">
    <source>
        <dbReference type="Pfam" id="PF11141"/>
    </source>
</evidence>
<keyword evidence="1" id="KW-1133">Transmembrane helix</keyword>
<gene>
    <name evidence="3" type="ORF">COU20_00765</name>
</gene>
<keyword evidence="1" id="KW-0472">Membrane</keyword>
<feature type="transmembrane region" description="Helical" evidence="1">
    <location>
        <begin position="208"/>
        <end position="229"/>
    </location>
</feature>
<name>A0A2H0U8G0_9BACT</name>
<feature type="transmembrane region" description="Helical" evidence="1">
    <location>
        <begin position="241"/>
        <end position="260"/>
    </location>
</feature>
<evidence type="ECO:0000313" key="3">
    <source>
        <dbReference type="EMBL" id="PIR82698.1"/>
    </source>
</evidence>
<feature type="transmembrane region" description="Helical" evidence="1">
    <location>
        <begin position="90"/>
        <end position="109"/>
    </location>
</feature>
<dbReference type="EMBL" id="PFBM01000007">
    <property type="protein sequence ID" value="PIR82698.1"/>
    <property type="molecule type" value="Genomic_DNA"/>
</dbReference>
<feature type="transmembrane region" description="Helical" evidence="1">
    <location>
        <begin position="130"/>
        <end position="147"/>
    </location>
</feature>
<feature type="transmembrane region" description="Helical" evidence="1">
    <location>
        <begin position="153"/>
        <end position="172"/>
    </location>
</feature>
<feature type="transmembrane region" description="Helical" evidence="1">
    <location>
        <begin position="184"/>
        <end position="202"/>
    </location>
</feature>
<sequence length="408" mass="46071">MGGVYGEGHNTVSFSCAESRAILTRMQDGEGRMHEHTDRPLTFMERLRARYRRARELFLRYERRISSISLVTGFILDNIMFSRIQVETAALALTGHIAIVALGIVLINMQERQGWSGWLYQKTRPILPPIVQFSFGGLFSGFFIFYSRSGSLAASWPLLLLLIGLLIGNEFFRQRYVRMAFQTSIFYIALFLYAVFVLPLLIRDMGTAVFLASGLASLGVALAFLYILSHLAPLRYGASRTITLVSIAGIFIGMNVLYFTNIMPPIPLSLRDAGVYHDVVRIGSEYRVTYEEKPWHRRYLQTPVYNRAPGEAVYVWTAIFAPAGLTANIVHEWQLYDEASERWMTTNTVAFPIHGGRDEGYRGYSLKSNATAGKWRVNVKTARGAIIGRVSFRIVEAQSPVPVQEKVL</sequence>
<dbReference type="AlphaFoldDB" id="A0A2H0U8G0"/>
<dbReference type="Proteomes" id="UP000231379">
    <property type="component" value="Unassembled WGS sequence"/>
</dbReference>
<protein>
    <recommendedName>
        <fullName evidence="2">DUF2914 domain-containing protein</fullName>
    </recommendedName>
</protein>
<evidence type="ECO:0000256" key="1">
    <source>
        <dbReference type="SAM" id="Phobius"/>
    </source>
</evidence>
<proteinExistence type="predicted"/>
<organism evidence="3 4">
    <name type="scientific">Candidatus Kaiserbacteria bacterium CG10_big_fil_rev_8_21_14_0_10_59_10</name>
    <dbReference type="NCBI Taxonomy" id="1974612"/>
    <lineage>
        <taxon>Bacteria</taxon>
        <taxon>Candidatus Kaiseribacteriota</taxon>
    </lineage>
</organism>
<accession>A0A2H0U8G0</accession>
<dbReference type="InterPro" id="IPR022606">
    <property type="entry name" value="DUF2914"/>
</dbReference>